<comment type="caution">
    <text evidence="1">The sequence shown here is derived from an EMBL/GenBank/DDBJ whole genome shotgun (WGS) entry which is preliminary data.</text>
</comment>
<name>A0ABP2BPC4_9HYPH</name>
<evidence type="ECO:0008006" key="3">
    <source>
        <dbReference type="Google" id="ProtNLM"/>
    </source>
</evidence>
<accession>A0ABP2BPC4</accession>
<protein>
    <recommendedName>
        <fullName evidence="3">Transposase</fullName>
    </recommendedName>
</protein>
<dbReference type="EMBL" id="FBWH01000048">
    <property type="protein sequence ID" value="CUX63634.1"/>
    <property type="molecule type" value="Genomic_DNA"/>
</dbReference>
<proteinExistence type="predicted"/>
<evidence type="ECO:0000313" key="2">
    <source>
        <dbReference type="Proteomes" id="UP000191812"/>
    </source>
</evidence>
<reference evidence="1 2" key="1">
    <citation type="submission" date="2016-01" db="EMBL/GenBank/DDBJ databases">
        <authorList>
            <person name="Regsiter A."/>
            <person name="william w."/>
        </authorList>
    </citation>
    <scope>NUCLEOTIDE SEQUENCE [LARGE SCALE GENOMIC DNA]</scope>
    <source>
        <strain evidence="1 2">CFBP 6927</strain>
    </source>
</reference>
<gene>
    <name evidence="1" type="ORF">AGR13a_Lc90086</name>
</gene>
<keyword evidence="2" id="KW-1185">Reference proteome</keyword>
<sequence>MSLYPFSLHADLVDHSEELCVGVCPKMAHHHVSEFVAHIVNVDGHRLALPPCGCCGEHCPVNFQSLHPRISVFQNNHSAR</sequence>
<dbReference type="Proteomes" id="UP000191812">
    <property type="component" value="Unassembled WGS sequence"/>
</dbReference>
<evidence type="ECO:0000313" key="1">
    <source>
        <dbReference type="EMBL" id="CUX63634.1"/>
    </source>
</evidence>
<organism evidence="1 2">
    <name type="scientific">Agrobacterium genomosp. 13 str. CFBP 6927</name>
    <dbReference type="NCBI Taxonomy" id="1183428"/>
    <lineage>
        <taxon>Bacteria</taxon>
        <taxon>Pseudomonadati</taxon>
        <taxon>Pseudomonadota</taxon>
        <taxon>Alphaproteobacteria</taxon>
        <taxon>Hyphomicrobiales</taxon>
        <taxon>Rhizobiaceae</taxon>
        <taxon>Rhizobium/Agrobacterium group</taxon>
        <taxon>Agrobacterium</taxon>
        <taxon>Agrobacterium tumefaciens complex</taxon>
    </lineage>
</organism>